<dbReference type="Proteomes" id="UP000192578">
    <property type="component" value="Unassembled WGS sequence"/>
</dbReference>
<feature type="compositionally biased region" description="Low complexity" evidence="1">
    <location>
        <begin position="231"/>
        <end position="240"/>
    </location>
</feature>
<dbReference type="InterPro" id="IPR000938">
    <property type="entry name" value="CAP-Gly_domain"/>
</dbReference>
<evidence type="ECO:0000313" key="3">
    <source>
        <dbReference type="EMBL" id="OWA55628.1"/>
    </source>
</evidence>
<name>A0A9X6NMH7_HYPEX</name>
<accession>A0A9X6NMH7</accession>
<evidence type="ECO:0000256" key="1">
    <source>
        <dbReference type="SAM" id="MobiDB-lite"/>
    </source>
</evidence>
<dbReference type="OrthoDB" id="6287070at2759"/>
<dbReference type="SUPFAM" id="SSF74924">
    <property type="entry name" value="Cap-Gly domain"/>
    <property type="match status" value="1"/>
</dbReference>
<dbReference type="Pfam" id="PF01302">
    <property type="entry name" value="CAP_GLY"/>
    <property type="match status" value="1"/>
</dbReference>
<dbReference type="InterPro" id="IPR036859">
    <property type="entry name" value="CAP-Gly_dom_sf"/>
</dbReference>
<keyword evidence="4" id="KW-1185">Reference proteome</keyword>
<proteinExistence type="predicted"/>
<comment type="caution">
    <text evidence="3">The sequence shown here is derived from an EMBL/GenBank/DDBJ whole genome shotgun (WGS) entry which is preliminary data.</text>
</comment>
<reference evidence="4" key="1">
    <citation type="submission" date="2017-01" db="EMBL/GenBank/DDBJ databases">
        <title>Comparative genomics of anhydrobiosis in the tardigrade Hypsibius dujardini.</title>
        <authorList>
            <person name="Yoshida Y."/>
            <person name="Koutsovoulos G."/>
            <person name="Laetsch D."/>
            <person name="Stevens L."/>
            <person name="Kumar S."/>
            <person name="Horikawa D."/>
            <person name="Ishino K."/>
            <person name="Komine S."/>
            <person name="Tomita M."/>
            <person name="Blaxter M."/>
            <person name="Arakawa K."/>
        </authorList>
    </citation>
    <scope>NUCLEOTIDE SEQUENCE [LARGE SCALE GENOMIC DNA]</scope>
    <source>
        <strain evidence="4">Z151</strain>
    </source>
</reference>
<dbReference type="SMART" id="SM01052">
    <property type="entry name" value="CAP_GLY"/>
    <property type="match status" value="1"/>
</dbReference>
<feature type="domain" description="CAP-Gly" evidence="2">
    <location>
        <begin position="103"/>
        <end position="145"/>
    </location>
</feature>
<evidence type="ECO:0000259" key="2">
    <source>
        <dbReference type="PROSITE" id="PS50245"/>
    </source>
</evidence>
<gene>
    <name evidence="3" type="ORF">BV898_20016</name>
</gene>
<dbReference type="AlphaFoldDB" id="A0A9X6NMH7"/>
<feature type="non-terminal residue" evidence="3">
    <location>
        <position position="257"/>
    </location>
</feature>
<feature type="region of interest" description="Disordered" evidence="1">
    <location>
        <begin position="221"/>
        <end position="257"/>
    </location>
</feature>
<evidence type="ECO:0000313" key="4">
    <source>
        <dbReference type="Proteomes" id="UP000192578"/>
    </source>
</evidence>
<dbReference type="Gene3D" id="2.30.30.190">
    <property type="entry name" value="CAP Gly-rich-like domain"/>
    <property type="match status" value="1"/>
</dbReference>
<dbReference type="EMBL" id="MTYJ01001123">
    <property type="protein sequence ID" value="OWA55628.1"/>
    <property type="molecule type" value="Genomic_DNA"/>
</dbReference>
<protein>
    <recommendedName>
        <fullName evidence="2">CAP-Gly domain-containing protein</fullName>
    </recommendedName>
</protein>
<organism evidence="3 4">
    <name type="scientific">Hypsibius exemplaris</name>
    <name type="common">Freshwater tardigrade</name>
    <dbReference type="NCBI Taxonomy" id="2072580"/>
    <lineage>
        <taxon>Eukaryota</taxon>
        <taxon>Metazoa</taxon>
        <taxon>Ecdysozoa</taxon>
        <taxon>Tardigrada</taxon>
        <taxon>Eutardigrada</taxon>
        <taxon>Parachela</taxon>
        <taxon>Hypsibioidea</taxon>
        <taxon>Hypsibiidae</taxon>
        <taxon>Hypsibius</taxon>
    </lineage>
</organism>
<sequence>MYPSLPTERSEPTSRSGFISAVEHEIKKSVSALAASTAGIGTQLLHNVRGQQSGTVTTPTDNYKPVAVAASILIKLPVNIGESVFVRSINGNRQLARVRWIGRVSQFDERFYAGIEFEDPIGKGSGLLNGEQLFVTRPNYAAFYPIESLMKIEDETNSVARHSDGTASFPPIDQLDRKPSYSEVTVKKAHPPGMASLGDQQRPPQMQALFRAPAVRTQPALAIRFPGQEKQQPQPRSRSPAPTVTPIESLTKEYERL</sequence>
<dbReference type="PROSITE" id="PS50245">
    <property type="entry name" value="CAP_GLY_2"/>
    <property type="match status" value="1"/>
</dbReference>